<dbReference type="GO" id="GO:0009409">
    <property type="term" value="P:response to cold"/>
    <property type="evidence" value="ECO:0007669"/>
    <property type="project" value="TreeGrafter"/>
</dbReference>
<dbReference type="PRINTS" id="PR00196">
    <property type="entry name" value="ANNEXIN"/>
</dbReference>
<protein>
    <recommendedName>
        <fullName evidence="8">Annexin</fullName>
    </recommendedName>
</protein>
<organism evidence="6 7">
    <name type="scientific">Jatropha curcas</name>
    <name type="common">Barbados nut</name>
    <dbReference type="NCBI Taxonomy" id="180498"/>
    <lineage>
        <taxon>Eukaryota</taxon>
        <taxon>Viridiplantae</taxon>
        <taxon>Streptophyta</taxon>
        <taxon>Embryophyta</taxon>
        <taxon>Tracheophyta</taxon>
        <taxon>Spermatophyta</taxon>
        <taxon>Magnoliopsida</taxon>
        <taxon>eudicotyledons</taxon>
        <taxon>Gunneridae</taxon>
        <taxon>Pentapetalae</taxon>
        <taxon>rosids</taxon>
        <taxon>fabids</taxon>
        <taxon>Malpighiales</taxon>
        <taxon>Euphorbiaceae</taxon>
        <taxon>Crotonoideae</taxon>
        <taxon>Jatropheae</taxon>
        <taxon>Jatropha</taxon>
    </lineage>
</organism>
<evidence type="ECO:0000313" key="7">
    <source>
        <dbReference type="Proteomes" id="UP000027138"/>
    </source>
</evidence>
<dbReference type="PROSITE" id="PS51897">
    <property type="entry name" value="ANNEXIN_2"/>
    <property type="match status" value="4"/>
</dbReference>
<gene>
    <name evidence="6" type="ORF">JCGZ_04817</name>
</gene>
<sequence length="323" mass="36754">MSTLKVPSSLPSAKDDATQIHKAFKGLGCDAGIIINILAHRNATQRDNIQQEFETMYSYELKKGLSSELHGHLKKAILLWMQNPLERDLSTLRQSLTGPIVELKAATEVICSRSSSQIRQIKQAYTPTYGTQLEYDVDAHTSGNHKQLMLAYLSTTRYEGPEIDRVLVENDVKTIHKYGDRKAGMDEKILIQVFSERSRAHLVALDSTYQKVYGKELRRAIKREASGHFKHGLLTILQCAENPAKYFAMMLRKAMKGLGTKDTTLIRIIITRTEVDMQKIKDEYQKLYKKSLIDAVHSETLDVIFPLIFKEETWNIILVIVSV</sequence>
<dbReference type="SUPFAM" id="SSF47874">
    <property type="entry name" value="Annexin"/>
    <property type="match status" value="1"/>
</dbReference>
<evidence type="ECO:0008006" key="8">
    <source>
        <dbReference type="Google" id="ProtNLM"/>
    </source>
</evidence>
<dbReference type="EMBL" id="KK914370">
    <property type="protein sequence ID" value="KDP38174.1"/>
    <property type="molecule type" value="Genomic_DNA"/>
</dbReference>
<dbReference type="SMART" id="SM00335">
    <property type="entry name" value="ANX"/>
    <property type="match status" value="4"/>
</dbReference>
<evidence type="ECO:0000256" key="1">
    <source>
        <dbReference type="ARBA" id="ARBA00022723"/>
    </source>
</evidence>
<dbReference type="GO" id="GO:0009408">
    <property type="term" value="P:response to heat"/>
    <property type="evidence" value="ECO:0007669"/>
    <property type="project" value="TreeGrafter"/>
</dbReference>
<keyword evidence="1" id="KW-0479">Metal-binding</keyword>
<dbReference type="GO" id="GO:0001786">
    <property type="term" value="F:phosphatidylserine binding"/>
    <property type="evidence" value="ECO:0007669"/>
    <property type="project" value="TreeGrafter"/>
</dbReference>
<evidence type="ECO:0000256" key="4">
    <source>
        <dbReference type="ARBA" id="ARBA00023216"/>
    </source>
</evidence>
<dbReference type="GO" id="GO:0005509">
    <property type="term" value="F:calcium ion binding"/>
    <property type="evidence" value="ECO:0007669"/>
    <property type="project" value="InterPro"/>
</dbReference>
<keyword evidence="4" id="KW-0041">Annexin</keyword>
<keyword evidence="2" id="KW-0677">Repeat</keyword>
<name>A0A067L267_JATCU</name>
<evidence type="ECO:0000256" key="5">
    <source>
        <dbReference type="ARBA" id="ARBA00023302"/>
    </source>
</evidence>
<dbReference type="AlphaFoldDB" id="A0A067L267"/>
<dbReference type="OrthoDB" id="37886at2759"/>
<dbReference type="InterPro" id="IPR001464">
    <property type="entry name" value="Annexin"/>
</dbReference>
<dbReference type="GO" id="GO:0005544">
    <property type="term" value="F:calcium-dependent phospholipid binding"/>
    <property type="evidence" value="ECO:0007669"/>
    <property type="project" value="UniProtKB-KW"/>
</dbReference>
<dbReference type="STRING" id="180498.A0A067L267"/>
<evidence type="ECO:0000256" key="3">
    <source>
        <dbReference type="ARBA" id="ARBA00022837"/>
    </source>
</evidence>
<reference evidence="6 7" key="1">
    <citation type="journal article" date="2014" name="PLoS ONE">
        <title>Global Analysis of Gene Expression Profiles in Physic Nut (Jatropha curcas L.) Seedlings Exposed to Salt Stress.</title>
        <authorList>
            <person name="Zhang L."/>
            <person name="Zhang C."/>
            <person name="Wu P."/>
            <person name="Chen Y."/>
            <person name="Li M."/>
            <person name="Jiang H."/>
            <person name="Wu G."/>
        </authorList>
    </citation>
    <scope>NUCLEOTIDE SEQUENCE [LARGE SCALE GENOMIC DNA]</scope>
    <source>
        <strain evidence="7">cv. GZQX0401</strain>
        <tissue evidence="6">Young leaves</tissue>
    </source>
</reference>
<dbReference type="PANTHER" id="PTHR10502:SF216">
    <property type="entry name" value="ANNEXIN"/>
    <property type="match status" value="1"/>
</dbReference>
<proteinExistence type="predicted"/>
<dbReference type="GO" id="GO:0005886">
    <property type="term" value="C:plasma membrane"/>
    <property type="evidence" value="ECO:0007669"/>
    <property type="project" value="TreeGrafter"/>
</dbReference>
<dbReference type="GO" id="GO:0009414">
    <property type="term" value="P:response to water deprivation"/>
    <property type="evidence" value="ECO:0007669"/>
    <property type="project" value="TreeGrafter"/>
</dbReference>
<dbReference type="GO" id="GO:0009651">
    <property type="term" value="P:response to salt stress"/>
    <property type="evidence" value="ECO:0007669"/>
    <property type="project" value="TreeGrafter"/>
</dbReference>
<dbReference type="InterPro" id="IPR037104">
    <property type="entry name" value="Annexin_sf"/>
</dbReference>
<dbReference type="FunFam" id="1.10.220.10:FF:000008">
    <property type="entry name" value="Annexin"/>
    <property type="match status" value="1"/>
</dbReference>
<dbReference type="PANTHER" id="PTHR10502">
    <property type="entry name" value="ANNEXIN"/>
    <property type="match status" value="1"/>
</dbReference>
<dbReference type="InterPro" id="IPR018502">
    <property type="entry name" value="Annexin_repeat"/>
</dbReference>
<keyword evidence="5" id="KW-0111">Calcium/phospholipid-binding</keyword>
<dbReference type="GO" id="GO:0005737">
    <property type="term" value="C:cytoplasm"/>
    <property type="evidence" value="ECO:0007669"/>
    <property type="project" value="TreeGrafter"/>
</dbReference>
<keyword evidence="3" id="KW-0106">Calcium</keyword>
<dbReference type="Gene3D" id="1.10.220.10">
    <property type="entry name" value="Annexin"/>
    <property type="match status" value="4"/>
</dbReference>
<evidence type="ECO:0000256" key="2">
    <source>
        <dbReference type="ARBA" id="ARBA00022737"/>
    </source>
</evidence>
<dbReference type="FunFam" id="1.10.220.10:FF:000002">
    <property type="entry name" value="Annexin"/>
    <property type="match status" value="1"/>
</dbReference>
<accession>A0A067L267</accession>
<dbReference type="Proteomes" id="UP000027138">
    <property type="component" value="Unassembled WGS sequence"/>
</dbReference>
<dbReference type="FunFam" id="1.10.220.10:FF:000001">
    <property type="entry name" value="Annexin"/>
    <property type="match status" value="1"/>
</dbReference>
<dbReference type="Pfam" id="PF00191">
    <property type="entry name" value="Annexin"/>
    <property type="match status" value="4"/>
</dbReference>
<keyword evidence="7" id="KW-1185">Reference proteome</keyword>
<evidence type="ECO:0000313" key="6">
    <source>
        <dbReference type="EMBL" id="KDP38174.1"/>
    </source>
</evidence>